<sequence length="61" mass="6206">REHAQTGGGTEGFAMCACGLTVNGPTGEAADAVLRGHRQTVTARLVDSIDATYAASVADTR</sequence>
<accession>A0ABV1W732</accession>
<comment type="caution">
    <text evidence="1">The sequence shown here is derived from an EMBL/GenBank/DDBJ whole genome shotgun (WGS) entry which is preliminary data.</text>
</comment>
<feature type="non-terminal residue" evidence="1">
    <location>
        <position position="1"/>
    </location>
</feature>
<proteinExistence type="predicted"/>
<evidence type="ECO:0000313" key="1">
    <source>
        <dbReference type="EMBL" id="MER6979636.1"/>
    </source>
</evidence>
<reference evidence="1 2" key="1">
    <citation type="submission" date="2024-06" db="EMBL/GenBank/DDBJ databases">
        <title>The Natural Products Discovery Center: Release of the First 8490 Sequenced Strains for Exploring Actinobacteria Biosynthetic Diversity.</title>
        <authorList>
            <person name="Kalkreuter E."/>
            <person name="Kautsar S.A."/>
            <person name="Yang D."/>
            <person name="Bader C.D."/>
            <person name="Teijaro C.N."/>
            <person name="Fluegel L."/>
            <person name="Davis C.M."/>
            <person name="Simpson J.R."/>
            <person name="Lauterbach L."/>
            <person name="Steele A.D."/>
            <person name="Gui C."/>
            <person name="Meng S."/>
            <person name="Li G."/>
            <person name="Viehrig K."/>
            <person name="Ye F."/>
            <person name="Su P."/>
            <person name="Kiefer A.F."/>
            <person name="Nichols A."/>
            <person name="Cepeda A.J."/>
            <person name="Yan W."/>
            <person name="Fan B."/>
            <person name="Jiang Y."/>
            <person name="Adhikari A."/>
            <person name="Zheng C.-J."/>
            <person name="Schuster L."/>
            <person name="Cowan T.M."/>
            <person name="Smanski M.J."/>
            <person name="Chevrette M.G."/>
            <person name="De Carvalho L.P.S."/>
            <person name="Shen B."/>
        </authorList>
    </citation>
    <scope>NUCLEOTIDE SEQUENCE [LARGE SCALE GENOMIC DNA]</scope>
    <source>
        <strain evidence="1 2">NPDC000634</strain>
    </source>
</reference>
<name>A0ABV1W732_9ACTN</name>
<evidence type="ECO:0000313" key="2">
    <source>
        <dbReference type="Proteomes" id="UP001458415"/>
    </source>
</evidence>
<protein>
    <submittedName>
        <fullName evidence="1">Uncharacterized protein</fullName>
    </submittedName>
</protein>
<organism evidence="1 2">
    <name type="scientific">Streptomyces carpinensis</name>
    <dbReference type="NCBI Taxonomy" id="66369"/>
    <lineage>
        <taxon>Bacteria</taxon>
        <taxon>Bacillati</taxon>
        <taxon>Actinomycetota</taxon>
        <taxon>Actinomycetes</taxon>
        <taxon>Kitasatosporales</taxon>
        <taxon>Streptomycetaceae</taxon>
        <taxon>Streptomyces</taxon>
    </lineage>
</organism>
<keyword evidence="2" id="KW-1185">Reference proteome</keyword>
<dbReference type="EMBL" id="JBEPCU010000406">
    <property type="protein sequence ID" value="MER6979636.1"/>
    <property type="molecule type" value="Genomic_DNA"/>
</dbReference>
<dbReference type="Proteomes" id="UP001458415">
    <property type="component" value="Unassembled WGS sequence"/>
</dbReference>
<gene>
    <name evidence="1" type="ORF">ABT317_22335</name>
</gene>